<dbReference type="GeneID" id="14924483"/>
<dbReference type="Pfam" id="PF07690">
    <property type="entry name" value="MFS_1"/>
    <property type="match status" value="1"/>
</dbReference>
<evidence type="ECO:0000256" key="5">
    <source>
        <dbReference type="SAM" id="Phobius"/>
    </source>
</evidence>
<dbReference type="EMBL" id="KB007857">
    <property type="protein sequence ID" value="ELR23503.1"/>
    <property type="molecule type" value="Genomic_DNA"/>
</dbReference>
<dbReference type="STRING" id="1257118.L8HFI7"/>
<proteinExistence type="predicted"/>
<dbReference type="AlphaFoldDB" id="L8HFI7"/>
<feature type="transmembrane region" description="Helical" evidence="5">
    <location>
        <begin position="29"/>
        <end position="49"/>
    </location>
</feature>
<feature type="transmembrane region" description="Helical" evidence="5">
    <location>
        <begin position="379"/>
        <end position="397"/>
    </location>
</feature>
<dbReference type="SUPFAM" id="SSF103473">
    <property type="entry name" value="MFS general substrate transporter"/>
    <property type="match status" value="1"/>
</dbReference>
<organism evidence="6 7">
    <name type="scientific">Acanthamoeba castellanii (strain ATCC 30010 / Neff)</name>
    <dbReference type="NCBI Taxonomy" id="1257118"/>
    <lineage>
        <taxon>Eukaryota</taxon>
        <taxon>Amoebozoa</taxon>
        <taxon>Discosea</taxon>
        <taxon>Longamoebia</taxon>
        <taxon>Centramoebida</taxon>
        <taxon>Acanthamoebidae</taxon>
        <taxon>Acanthamoeba</taxon>
    </lineage>
</organism>
<dbReference type="InterPro" id="IPR049680">
    <property type="entry name" value="FLVCR1-2_SLC49-like"/>
</dbReference>
<comment type="subcellular location">
    <subcellularLocation>
        <location evidence="1">Membrane</location>
        <topology evidence="1">Multi-pass membrane protein</topology>
    </subcellularLocation>
</comment>
<evidence type="ECO:0000313" key="7">
    <source>
        <dbReference type="Proteomes" id="UP000011083"/>
    </source>
</evidence>
<feature type="transmembrane region" description="Helical" evidence="5">
    <location>
        <begin position="348"/>
        <end position="367"/>
    </location>
</feature>
<dbReference type="InterPro" id="IPR036259">
    <property type="entry name" value="MFS_trans_sf"/>
</dbReference>
<dbReference type="VEuPathDB" id="AmoebaDB:ACA1_071240"/>
<name>L8HFI7_ACACF</name>
<accession>L8HFI7</accession>
<feature type="transmembrane region" description="Helical" evidence="5">
    <location>
        <begin position="94"/>
        <end position="115"/>
    </location>
</feature>
<feature type="transmembrane region" description="Helical" evidence="5">
    <location>
        <begin position="69"/>
        <end position="88"/>
    </location>
</feature>
<dbReference type="GO" id="GO:0022857">
    <property type="term" value="F:transmembrane transporter activity"/>
    <property type="evidence" value="ECO:0007669"/>
    <property type="project" value="InterPro"/>
</dbReference>
<gene>
    <name evidence="6" type="ORF">ACA1_071240</name>
</gene>
<dbReference type="RefSeq" id="XP_004353031.1">
    <property type="nucleotide sequence ID" value="XM_004352979.1"/>
</dbReference>
<feature type="transmembrane region" description="Helical" evidence="5">
    <location>
        <begin position="168"/>
        <end position="188"/>
    </location>
</feature>
<sequence>MKSLQASEDAYLLPHDGRPELFKVYKRRWVVLLCFCLCNAANALVWITFSPISDQVEAKFNISSTWVNMLSLVFMIVFVPITFPSAWLLDHLGLWFGVMVGAVFTMVGAWVRVFGEWNFWPVFGGQVLAAIGQPFILNAVPLLAANYFPRVGIGFVLPPLLTDEPDDIPFMLMIQAIIASACSVFVLFCPSKPPLPPSAGTAREELAFLPSVKAVVLNHNFWILCVEFGCGLGAFNTLATVINQLYEPYGYTNTESGILGLLVVVCGIIGSGIEGGLVDYTHRYKLFIWATLLCATGSLVGMTLLLERGYFVWQCLVSAGLGFFMTPILPLTLELAVEITYPVGEATVTGMLMVSGQLVGIGLIFLFNWMIDNHYYHESGWVATGLTGFSCAVMLLFTGRLKRREHEAAENARGDAINA</sequence>
<evidence type="ECO:0000313" key="6">
    <source>
        <dbReference type="EMBL" id="ELR23503.1"/>
    </source>
</evidence>
<dbReference type="InterPro" id="IPR011701">
    <property type="entry name" value="MFS"/>
</dbReference>
<dbReference type="KEGG" id="acan:ACA1_071240"/>
<dbReference type="PANTHER" id="PTHR10924">
    <property type="entry name" value="MAJOR FACILITATOR SUPERFAMILY PROTEIN-RELATED"/>
    <property type="match status" value="1"/>
</dbReference>
<keyword evidence="3 5" id="KW-1133">Transmembrane helix</keyword>
<feature type="transmembrane region" description="Helical" evidence="5">
    <location>
        <begin position="286"/>
        <end position="305"/>
    </location>
</feature>
<keyword evidence="4 5" id="KW-0472">Membrane</keyword>
<protein>
    <submittedName>
        <fullName evidence="6">Transporter, major facilitator subfamily protein</fullName>
    </submittedName>
</protein>
<dbReference type="Proteomes" id="UP000011083">
    <property type="component" value="Unassembled WGS sequence"/>
</dbReference>
<evidence type="ECO:0000256" key="2">
    <source>
        <dbReference type="ARBA" id="ARBA00022692"/>
    </source>
</evidence>
<dbReference type="Gene3D" id="1.20.1250.20">
    <property type="entry name" value="MFS general substrate transporter like domains"/>
    <property type="match status" value="2"/>
</dbReference>
<evidence type="ECO:0000256" key="1">
    <source>
        <dbReference type="ARBA" id="ARBA00004141"/>
    </source>
</evidence>
<dbReference type="PANTHER" id="PTHR10924:SF6">
    <property type="entry name" value="SOLUTE CARRIER FAMILY 49 MEMBER A3"/>
    <property type="match status" value="1"/>
</dbReference>
<evidence type="ECO:0000256" key="4">
    <source>
        <dbReference type="ARBA" id="ARBA00023136"/>
    </source>
</evidence>
<reference evidence="6 7" key="1">
    <citation type="journal article" date="2013" name="Genome Biol.">
        <title>Genome of Acanthamoeba castellanii highlights extensive lateral gene transfer and early evolution of tyrosine kinase signaling.</title>
        <authorList>
            <person name="Clarke M."/>
            <person name="Lohan A.J."/>
            <person name="Liu B."/>
            <person name="Lagkouvardos I."/>
            <person name="Roy S."/>
            <person name="Zafar N."/>
            <person name="Bertelli C."/>
            <person name="Schilde C."/>
            <person name="Kianianmomeni A."/>
            <person name="Burglin T.R."/>
            <person name="Frech C."/>
            <person name="Turcotte B."/>
            <person name="Kopec K.O."/>
            <person name="Synnott J.M."/>
            <person name="Choo C."/>
            <person name="Paponov I."/>
            <person name="Finkler A."/>
            <person name="Soon Heng Tan C."/>
            <person name="Hutchins A.P."/>
            <person name="Weinmeier T."/>
            <person name="Rattei T."/>
            <person name="Chu J.S."/>
            <person name="Gimenez G."/>
            <person name="Irimia M."/>
            <person name="Rigden D.J."/>
            <person name="Fitzpatrick D.A."/>
            <person name="Lorenzo-Morales J."/>
            <person name="Bateman A."/>
            <person name="Chiu C.H."/>
            <person name="Tang P."/>
            <person name="Hegemann P."/>
            <person name="Fromm H."/>
            <person name="Raoult D."/>
            <person name="Greub G."/>
            <person name="Miranda-Saavedra D."/>
            <person name="Chen N."/>
            <person name="Nash P."/>
            <person name="Ginger M.L."/>
            <person name="Horn M."/>
            <person name="Schaap P."/>
            <person name="Caler L."/>
            <person name="Loftus B."/>
        </authorList>
    </citation>
    <scope>NUCLEOTIDE SEQUENCE [LARGE SCALE GENOMIC DNA]</scope>
    <source>
        <strain evidence="6 7">Neff</strain>
    </source>
</reference>
<keyword evidence="7" id="KW-1185">Reference proteome</keyword>
<feature type="transmembrane region" description="Helical" evidence="5">
    <location>
        <begin position="221"/>
        <end position="246"/>
    </location>
</feature>
<evidence type="ECO:0000256" key="3">
    <source>
        <dbReference type="ARBA" id="ARBA00022989"/>
    </source>
</evidence>
<feature type="transmembrane region" description="Helical" evidence="5">
    <location>
        <begin position="258"/>
        <end position="279"/>
    </location>
</feature>
<keyword evidence="2 5" id="KW-0812">Transmembrane</keyword>
<dbReference type="OMA" id="TRPGNIF"/>
<dbReference type="OrthoDB" id="312103at2759"/>
<feature type="transmembrane region" description="Helical" evidence="5">
    <location>
        <begin position="311"/>
        <end position="336"/>
    </location>
</feature>
<dbReference type="GO" id="GO:0016020">
    <property type="term" value="C:membrane"/>
    <property type="evidence" value="ECO:0007669"/>
    <property type="project" value="UniProtKB-SubCell"/>
</dbReference>